<evidence type="ECO:0000313" key="1">
    <source>
        <dbReference type="EMBL" id="BBY28733.1"/>
    </source>
</evidence>
<dbReference type="EMBL" id="AP022588">
    <property type="protein sequence ID" value="BBY28733.1"/>
    <property type="molecule type" value="Genomic_DNA"/>
</dbReference>
<accession>A0A7I7QQS0</accession>
<dbReference type="InterPro" id="IPR022205">
    <property type="entry name" value="DUF3732"/>
</dbReference>
<dbReference type="KEGG" id="msei:MSEDJ_28290"/>
<proteinExistence type="predicted"/>
<protein>
    <recommendedName>
        <fullName evidence="3">DUF3732 domain-containing protein</fullName>
    </recommendedName>
</protein>
<evidence type="ECO:0008006" key="3">
    <source>
        <dbReference type="Google" id="ProtNLM"/>
    </source>
</evidence>
<gene>
    <name evidence="1" type="ORF">MSEDJ_28290</name>
</gene>
<dbReference type="Pfam" id="PF12532">
    <property type="entry name" value="DUF3732"/>
    <property type="match status" value="1"/>
</dbReference>
<keyword evidence="2" id="KW-1185">Reference proteome</keyword>
<sequence length="411" mass="46874">MRSAVSLRVLRDDQVITPDQTADVLNQILQFRPDDTDAEGEPLSDRQIEIHEENRLTRVRLRELDDQIEVLTRLQTEQSSSGVEAGIQLDRLRALDLMLPKGSGKDEQAVSCPLCDQTLVEPDETITDLRLLFEELQRRLNDSRGSQTRRGSVIEQLRAARNPMLTALRENAVELEAIAQQEAAVAAGRELRERVAFLQGRVTQELDRGVEIDQSIGELRSSERRARGQLARLEELYDQDNPEAALRSTMDAISAVMTEYARFLELEGSRYFVRLDPVQLTVAVQEPNRRVPLQRMGSAENWVGYHLVAHLALHRWFVTQSRPVPRFLMFDQPTQAFFPEEVVDAANDENADWEAVRRQFTLMRDVVGELGGELQIIVCDHANLADDWFQDAVIDNWRNGEALIPEAWIDD</sequence>
<dbReference type="AlphaFoldDB" id="A0A7I7QQS0"/>
<organism evidence="1 2">
    <name type="scientific">Mycolicibacterium sediminis</name>
    <dbReference type="NCBI Taxonomy" id="1286180"/>
    <lineage>
        <taxon>Bacteria</taxon>
        <taxon>Bacillati</taxon>
        <taxon>Actinomycetota</taxon>
        <taxon>Actinomycetes</taxon>
        <taxon>Mycobacteriales</taxon>
        <taxon>Mycobacteriaceae</taxon>
        <taxon>Mycolicibacterium</taxon>
    </lineage>
</organism>
<evidence type="ECO:0000313" key="2">
    <source>
        <dbReference type="Proteomes" id="UP000467193"/>
    </source>
</evidence>
<dbReference type="Proteomes" id="UP000467193">
    <property type="component" value="Chromosome"/>
</dbReference>
<name>A0A7I7QQS0_9MYCO</name>
<reference evidence="1 2" key="1">
    <citation type="journal article" date="2019" name="Emerg. Microbes Infect.">
        <title>Comprehensive subspecies identification of 175 nontuberculous mycobacteria species based on 7547 genomic profiles.</title>
        <authorList>
            <person name="Matsumoto Y."/>
            <person name="Kinjo T."/>
            <person name="Motooka D."/>
            <person name="Nabeya D."/>
            <person name="Jung N."/>
            <person name="Uechi K."/>
            <person name="Horii T."/>
            <person name="Iida T."/>
            <person name="Fujita J."/>
            <person name="Nakamura S."/>
        </authorList>
    </citation>
    <scope>NUCLEOTIDE SEQUENCE [LARGE SCALE GENOMIC DNA]</scope>
    <source>
        <strain evidence="1 2">JCM 17899</strain>
    </source>
</reference>